<accession>A0ABT0REQ4</accession>
<evidence type="ECO:0000259" key="1">
    <source>
        <dbReference type="Pfam" id="PF07238"/>
    </source>
</evidence>
<organism evidence="2 3">
    <name type="scientific">Sphingomonas anseongensis</name>
    <dbReference type="NCBI Taxonomy" id="2908207"/>
    <lineage>
        <taxon>Bacteria</taxon>
        <taxon>Pseudomonadati</taxon>
        <taxon>Pseudomonadota</taxon>
        <taxon>Alphaproteobacteria</taxon>
        <taxon>Sphingomonadales</taxon>
        <taxon>Sphingomonadaceae</taxon>
        <taxon>Sphingomonas</taxon>
    </lineage>
</organism>
<dbReference type="EMBL" id="JAMGBC010000001">
    <property type="protein sequence ID" value="MCL6678765.1"/>
    <property type="molecule type" value="Genomic_DNA"/>
</dbReference>
<reference evidence="2" key="1">
    <citation type="submission" date="2022-05" db="EMBL/GenBank/DDBJ databases">
        <authorList>
            <person name="Jo J.-H."/>
            <person name="Im W.-T."/>
        </authorList>
    </citation>
    <scope>NUCLEOTIDE SEQUENCE</scope>
    <source>
        <strain evidence="2">RG327</strain>
    </source>
</reference>
<gene>
    <name evidence="2" type="ORF">LZ519_05455</name>
</gene>
<evidence type="ECO:0000313" key="3">
    <source>
        <dbReference type="Proteomes" id="UP001165343"/>
    </source>
</evidence>
<proteinExistence type="predicted"/>
<comment type="caution">
    <text evidence="2">The sequence shown here is derived from an EMBL/GenBank/DDBJ whole genome shotgun (WGS) entry which is preliminary data.</text>
</comment>
<feature type="domain" description="PilZ" evidence="1">
    <location>
        <begin position="9"/>
        <end position="90"/>
    </location>
</feature>
<dbReference type="Pfam" id="PF07238">
    <property type="entry name" value="PilZ"/>
    <property type="match status" value="1"/>
</dbReference>
<dbReference type="InterPro" id="IPR009875">
    <property type="entry name" value="PilZ_domain"/>
</dbReference>
<keyword evidence="3" id="KW-1185">Reference proteome</keyword>
<evidence type="ECO:0000313" key="2">
    <source>
        <dbReference type="EMBL" id="MCL6678765.1"/>
    </source>
</evidence>
<name>A0ABT0REQ4_9SPHN</name>
<protein>
    <submittedName>
        <fullName evidence="2">PilZ domain-containing protein</fullName>
    </submittedName>
</protein>
<dbReference type="Proteomes" id="UP001165343">
    <property type="component" value="Unassembled WGS sequence"/>
</dbReference>
<sequence>MTAEAKTPKRANSRSRVLMAGNVVTADGSHQVLLRDISRKGARICAGNRISAGQDAYLRRGSIFVVARIAWSKDNEAGLEFYRQMTRADLDRAFHRVILPQDAD</sequence>
<dbReference type="RefSeq" id="WP_249867703.1">
    <property type="nucleotide sequence ID" value="NZ_JAMGBC010000001.1"/>
</dbReference>
<dbReference type="SUPFAM" id="SSF141371">
    <property type="entry name" value="PilZ domain-like"/>
    <property type="match status" value="1"/>
</dbReference>